<dbReference type="AlphaFoldDB" id="A0A1C3XLS8"/>
<organism evidence="1 2">
    <name type="scientific">Rhizobium lusitanum</name>
    <dbReference type="NCBI Taxonomy" id="293958"/>
    <lineage>
        <taxon>Bacteria</taxon>
        <taxon>Pseudomonadati</taxon>
        <taxon>Pseudomonadota</taxon>
        <taxon>Alphaproteobacteria</taxon>
        <taxon>Hyphomicrobiales</taxon>
        <taxon>Rhizobiaceae</taxon>
        <taxon>Rhizobium/Agrobacterium group</taxon>
        <taxon>Rhizobium</taxon>
    </lineage>
</organism>
<sequence length="54" mass="6210">MILATKWLEAGKFVWPPIRDGAMQMTREEFSLLVAGIDWTRVKQNPVKRPLKVG</sequence>
<evidence type="ECO:0000313" key="1">
    <source>
        <dbReference type="EMBL" id="SCB53223.1"/>
    </source>
</evidence>
<evidence type="ECO:0000313" key="2">
    <source>
        <dbReference type="Proteomes" id="UP000199205"/>
    </source>
</evidence>
<dbReference type="Proteomes" id="UP000199205">
    <property type="component" value="Unassembled WGS sequence"/>
</dbReference>
<gene>
    <name evidence="1" type="ORF">GA0061101_1665</name>
</gene>
<accession>A0A1C3XLS8</accession>
<protein>
    <submittedName>
        <fullName evidence="1">IS66 Orf2 like protein</fullName>
    </submittedName>
</protein>
<proteinExistence type="predicted"/>
<name>A0A1C3XLS8_9HYPH</name>
<dbReference type="Pfam" id="PF05717">
    <property type="entry name" value="TnpB_IS66"/>
    <property type="match status" value="1"/>
</dbReference>
<reference evidence="1 2" key="1">
    <citation type="submission" date="2016-08" db="EMBL/GenBank/DDBJ databases">
        <authorList>
            <person name="Seilhamer J.J."/>
        </authorList>
    </citation>
    <scope>NUCLEOTIDE SEQUENCE [LARGE SCALE GENOMIC DNA]</scope>
    <source>
        <strain evidence="1 2">P1-7</strain>
    </source>
</reference>
<dbReference type="InterPro" id="IPR008878">
    <property type="entry name" value="Transposase_IS66_Orf2"/>
</dbReference>
<dbReference type="EMBL" id="FMAF01000066">
    <property type="protein sequence ID" value="SCB53223.1"/>
    <property type="molecule type" value="Genomic_DNA"/>
</dbReference>